<dbReference type="InterPro" id="IPR037143">
    <property type="entry name" value="4-PPantetheinyl_Trfase_dom_sf"/>
</dbReference>
<comment type="similarity">
    <text evidence="8">Belongs to the P-Pant transferase superfamily. AcpS family.</text>
</comment>
<dbReference type="GO" id="GO:0005737">
    <property type="term" value="C:cytoplasm"/>
    <property type="evidence" value="ECO:0007669"/>
    <property type="project" value="UniProtKB-SubCell"/>
</dbReference>
<dbReference type="InterPro" id="IPR008278">
    <property type="entry name" value="4-PPantetheinyl_Trfase_dom"/>
</dbReference>
<evidence type="ECO:0000259" key="9">
    <source>
        <dbReference type="Pfam" id="PF01648"/>
    </source>
</evidence>
<dbReference type="EMBL" id="JACJKY010000014">
    <property type="protein sequence ID" value="MBM6921296.1"/>
    <property type="molecule type" value="Genomic_DNA"/>
</dbReference>
<keyword evidence="3 8" id="KW-0479">Metal-binding</keyword>
<keyword evidence="7 8" id="KW-0275">Fatty acid biosynthesis</keyword>
<evidence type="ECO:0000256" key="1">
    <source>
        <dbReference type="ARBA" id="ARBA00022516"/>
    </source>
</evidence>
<comment type="subcellular location">
    <subcellularLocation>
        <location evidence="8">Cytoplasm</location>
    </subcellularLocation>
</comment>
<evidence type="ECO:0000256" key="6">
    <source>
        <dbReference type="ARBA" id="ARBA00023098"/>
    </source>
</evidence>
<gene>
    <name evidence="8 10" type="primary">acpS</name>
    <name evidence="10" type="ORF">H6A12_09025</name>
</gene>
<dbReference type="NCBIfam" id="TIGR00516">
    <property type="entry name" value="acpS"/>
    <property type="match status" value="1"/>
</dbReference>
<dbReference type="SUPFAM" id="SSF56214">
    <property type="entry name" value="4'-phosphopantetheinyl transferase"/>
    <property type="match status" value="1"/>
</dbReference>
<proteinExistence type="inferred from homology"/>
<comment type="cofactor">
    <cofactor evidence="8">
        <name>Mg(2+)</name>
        <dbReference type="ChEBI" id="CHEBI:18420"/>
    </cofactor>
</comment>
<evidence type="ECO:0000256" key="4">
    <source>
        <dbReference type="ARBA" id="ARBA00022832"/>
    </source>
</evidence>
<feature type="domain" description="4'-phosphopantetheinyl transferase" evidence="9">
    <location>
        <begin position="4"/>
        <end position="92"/>
    </location>
</feature>
<dbReference type="AlphaFoldDB" id="A0A939BEV3"/>
<name>A0A939BEV3_9FIRM</name>
<dbReference type="EC" id="2.7.8.7" evidence="8"/>
<keyword evidence="8" id="KW-0963">Cytoplasm</keyword>
<comment type="caution">
    <text evidence="10">The sequence shown here is derived from an EMBL/GenBank/DDBJ whole genome shotgun (WGS) entry which is preliminary data.</text>
</comment>
<evidence type="ECO:0000313" key="11">
    <source>
        <dbReference type="Proteomes" id="UP000774750"/>
    </source>
</evidence>
<evidence type="ECO:0000256" key="5">
    <source>
        <dbReference type="ARBA" id="ARBA00022842"/>
    </source>
</evidence>
<dbReference type="HAMAP" id="MF_00101">
    <property type="entry name" value="AcpS"/>
    <property type="match status" value="1"/>
</dbReference>
<evidence type="ECO:0000256" key="2">
    <source>
        <dbReference type="ARBA" id="ARBA00022679"/>
    </source>
</evidence>
<evidence type="ECO:0000256" key="8">
    <source>
        <dbReference type="HAMAP-Rule" id="MF_00101"/>
    </source>
</evidence>
<keyword evidence="1 8" id="KW-0444">Lipid biosynthesis</keyword>
<organism evidence="10 11">
    <name type="scientific">Merdimmobilis hominis</name>
    <dbReference type="NCBI Taxonomy" id="2897707"/>
    <lineage>
        <taxon>Bacteria</taxon>
        <taxon>Bacillati</taxon>
        <taxon>Bacillota</taxon>
        <taxon>Clostridia</taxon>
        <taxon>Eubacteriales</taxon>
        <taxon>Oscillospiraceae</taxon>
        <taxon>Merdimmobilis</taxon>
    </lineage>
</organism>
<comment type="function">
    <text evidence="8">Transfers the 4'-phosphopantetheine moiety from coenzyme A to a Ser of acyl-carrier-protein.</text>
</comment>
<reference evidence="10" key="2">
    <citation type="journal article" date="2021" name="Sci. Rep.">
        <title>The distribution of antibiotic resistance genes in chicken gut microbiota commensals.</title>
        <authorList>
            <person name="Juricova H."/>
            <person name="Matiasovicova J."/>
            <person name="Kubasova T."/>
            <person name="Cejkova D."/>
            <person name="Rychlik I."/>
        </authorList>
    </citation>
    <scope>NUCLEOTIDE SEQUENCE</scope>
    <source>
        <strain evidence="10">An559</strain>
    </source>
</reference>
<dbReference type="NCBIfam" id="TIGR00556">
    <property type="entry name" value="pantethn_trn"/>
    <property type="match status" value="1"/>
</dbReference>
<evidence type="ECO:0000256" key="7">
    <source>
        <dbReference type="ARBA" id="ARBA00023160"/>
    </source>
</evidence>
<dbReference type="GO" id="GO:0008897">
    <property type="term" value="F:holo-[acyl-carrier-protein] synthase activity"/>
    <property type="evidence" value="ECO:0007669"/>
    <property type="project" value="UniProtKB-UniRule"/>
</dbReference>
<keyword evidence="2 8" id="KW-0808">Transferase</keyword>
<accession>A0A939BEV3</accession>
<keyword evidence="5 8" id="KW-0460">Magnesium</keyword>
<keyword evidence="11" id="KW-1185">Reference proteome</keyword>
<dbReference type="Proteomes" id="UP000774750">
    <property type="component" value="Unassembled WGS sequence"/>
</dbReference>
<keyword evidence="4 8" id="KW-0276">Fatty acid metabolism</keyword>
<evidence type="ECO:0000313" key="10">
    <source>
        <dbReference type="EMBL" id="MBM6921296.1"/>
    </source>
</evidence>
<feature type="binding site" evidence="8">
    <location>
        <position position="8"/>
    </location>
    <ligand>
        <name>Mg(2+)</name>
        <dbReference type="ChEBI" id="CHEBI:18420"/>
    </ligand>
</feature>
<dbReference type="GO" id="GO:0006633">
    <property type="term" value="P:fatty acid biosynthetic process"/>
    <property type="evidence" value="ECO:0007669"/>
    <property type="project" value="UniProtKB-UniRule"/>
</dbReference>
<dbReference type="RefSeq" id="WP_204447088.1">
    <property type="nucleotide sequence ID" value="NZ_JACJKY010000014.1"/>
</dbReference>
<dbReference type="InterPro" id="IPR002582">
    <property type="entry name" value="ACPS"/>
</dbReference>
<dbReference type="Pfam" id="PF01648">
    <property type="entry name" value="ACPS"/>
    <property type="match status" value="1"/>
</dbReference>
<protein>
    <recommendedName>
        <fullName evidence="8">Holo-[acyl-carrier-protein] synthase</fullName>
        <shortName evidence="8">Holo-ACP synthase</shortName>
        <ecNumber evidence="8">2.7.8.7</ecNumber>
    </recommendedName>
    <alternativeName>
        <fullName evidence="8">4'-phosphopantetheinyl transferase AcpS</fullName>
    </alternativeName>
</protein>
<comment type="catalytic activity">
    <reaction evidence="8">
        <text>apo-[ACP] + CoA = holo-[ACP] + adenosine 3',5'-bisphosphate + H(+)</text>
        <dbReference type="Rhea" id="RHEA:12068"/>
        <dbReference type="Rhea" id="RHEA-COMP:9685"/>
        <dbReference type="Rhea" id="RHEA-COMP:9690"/>
        <dbReference type="ChEBI" id="CHEBI:15378"/>
        <dbReference type="ChEBI" id="CHEBI:29999"/>
        <dbReference type="ChEBI" id="CHEBI:57287"/>
        <dbReference type="ChEBI" id="CHEBI:58343"/>
        <dbReference type="ChEBI" id="CHEBI:64479"/>
        <dbReference type="EC" id="2.7.8.7"/>
    </reaction>
</comment>
<dbReference type="InterPro" id="IPR004568">
    <property type="entry name" value="Ppantetheine-prot_Trfase_dom"/>
</dbReference>
<keyword evidence="6 8" id="KW-0443">Lipid metabolism</keyword>
<feature type="binding site" evidence="8">
    <location>
        <position position="54"/>
    </location>
    <ligand>
        <name>Mg(2+)</name>
        <dbReference type="ChEBI" id="CHEBI:18420"/>
    </ligand>
</feature>
<dbReference type="GO" id="GO:0000287">
    <property type="term" value="F:magnesium ion binding"/>
    <property type="evidence" value="ECO:0007669"/>
    <property type="project" value="UniProtKB-UniRule"/>
</dbReference>
<evidence type="ECO:0000256" key="3">
    <source>
        <dbReference type="ARBA" id="ARBA00022723"/>
    </source>
</evidence>
<reference evidence="10" key="1">
    <citation type="submission" date="2020-08" db="EMBL/GenBank/DDBJ databases">
        <authorList>
            <person name="Cejkova D."/>
            <person name="Kubasova T."/>
            <person name="Jahodarova E."/>
            <person name="Rychlik I."/>
        </authorList>
    </citation>
    <scope>NUCLEOTIDE SEQUENCE</scope>
    <source>
        <strain evidence="10">An559</strain>
    </source>
</reference>
<dbReference type="Gene3D" id="3.90.470.20">
    <property type="entry name" value="4'-phosphopantetheinyl transferase domain"/>
    <property type="match status" value="1"/>
</dbReference>
<sequence>MIAGVGIDCVQIVAIEKSLASPRFVERFFGKEEQLLFVGAHRTERIAAHFAAKEAFSKAMGSGVRGFLLCEVEVLRDELGAPYLKLSGNAQTLAAGKRLFVSLSHTSESAQAIVIAEFAEE</sequence>